<keyword evidence="1" id="KW-0805">Transcription regulation</keyword>
<keyword evidence="6" id="KW-1185">Reference proteome</keyword>
<reference evidence="6" key="2">
    <citation type="submission" date="2016-03" db="EMBL/GenBank/DDBJ databases">
        <title>Streptococcus antelopensis sp. nov., isolated from the feces of the Tibetan antelope (Pantholops hodgsonii) in Hoh Xil National Nature Reserve, Qinghai, China.</title>
        <authorList>
            <person name="Bai X."/>
        </authorList>
    </citation>
    <scope>NUCLEOTIDE SEQUENCE [LARGE SCALE GENOMIC DNA]</scope>
    <source>
        <strain evidence="6">TA 26</strain>
    </source>
</reference>
<dbReference type="KEGG" id="spat:A0O21_03260"/>
<organism evidence="5 6">
    <name type="scientific">Streptococcus pantholopis</name>
    <dbReference type="NCBI Taxonomy" id="1811193"/>
    <lineage>
        <taxon>Bacteria</taxon>
        <taxon>Bacillati</taxon>
        <taxon>Bacillota</taxon>
        <taxon>Bacilli</taxon>
        <taxon>Lactobacillales</taxon>
        <taxon>Streptococcaceae</taxon>
        <taxon>Streptococcus</taxon>
    </lineage>
</organism>
<dbReference type="Pfam" id="PF01638">
    <property type="entry name" value="HxlR"/>
    <property type="match status" value="1"/>
</dbReference>
<dbReference type="EMBL" id="CP014699">
    <property type="protein sequence ID" value="AND79111.1"/>
    <property type="molecule type" value="Genomic_DNA"/>
</dbReference>
<reference evidence="5 6" key="1">
    <citation type="journal article" date="2016" name="Int. J. Syst. Evol. Microbiol.">
        <title>Streptococcuspantholopis sp. nov., isolated from faeces of the Tibetan antelope (Pantholops hodgsonii).</title>
        <authorList>
            <person name="Bai X."/>
            <person name="Xiong Y."/>
            <person name="Lu S."/>
            <person name="Jin D."/>
            <person name="Lai X."/>
            <person name="Yang J."/>
            <person name="Niu L."/>
            <person name="Hu S."/>
            <person name="Meng X."/>
            <person name="Pu J."/>
            <person name="Ye C."/>
            <person name="Xu J."/>
        </authorList>
    </citation>
    <scope>NUCLEOTIDE SEQUENCE [LARGE SCALE GENOMIC DNA]</scope>
    <source>
        <strain evidence="5 6">TA 26</strain>
    </source>
</reference>
<evidence type="ECO:0000259" key="4">
    <source>
        <dbReference type="PROSITE" id="PS51118"/>
    </source>
</evidence>
<evidence type="ECO:0000256" key="3">
    <source>
        <dbReference type="ARBA" id="ARBA00023163"/>
    </source>
</evidence>
<protein>
    <recommendedName>
        <fullName evidence="4">HTH hxlR-type domain-containing protein</fullName>
    </recommendedName>
</protein>
<feature type="domain" description="HTH hxlR-type" evidence="4">
    <location>
        <begin position="12"/>
        <end position="116"/>
    </location>
</feature>
<evidence type="ECO:0000256" key="1">
    <source>
        <dbReference type="ARBA" id="ARBA00023015"/>
    </source>
</evidence>
<dbReference type="InterPro" id="IPR036390">
    <property type="entry name" value="WH_DNA-bd_sf"/>
</dbReference>
<keyword evidence="3" id="KW-0804">Transcription</keyword>
<dbReference type="PANTHER" id="PTHR33204:SF29">
    <property type="entry name" value="TRANSCRIPTIONAL REGULATOR"/>
    <property type="match status" value="1"/>
</dbReference>
<dbReference type="SUPFAM" id="SSF46785">
    <property type="entry name" value="Winged helix' DNA-binding domain"/>
    <property type="match status" value="1"/>
</dbReference>
<dbReference type="InterPro" id="IPR002577">
    <property type="entry name" value="HTH_HxlR"/>
</dbReference>
<keyword evidence="2" id="KW-0238">DNA-binding</keyword>
<dbReference type="PROSITE" id="PS51118">
    <property type="entry name" value="HTH_HXLR"/>
    <property type="match status" value="1"/>
</dbReference>
<accession>A0A172Q6P1</accession>
<evidence type="ECO:0000313" key="6">
    <source>
        <dbReference type="Proteomes" id="UP000077317"/>
    </source>
</evidence>
<evidence type="ECO:0000256" key="2">
    <source>
        <dbReference type="ARBA" id="ARBA00023125"/>
    </source>
</evidence>
<dbReference type="PANTHER" id="PTHR33204">
    <property type="entry name" value="TRANSCRIPTIONAL REGULATOR, MARR FAMILY"/>
    <property type="match status" value="1"/>
</dbReference>
<dbReference type="OrthoDB" id="9791143at2"/>
<evidence type="ECO:0000313" key="5">
    <source>
        <dbReference type="EMBL" id="AND79111.1"/>
    </source>
</evidence>
<dbReference type="Proteomes" id="UP000077317">
    <property type="component" value="Chromosome"/>
</dbReference>
<dbReference type="Gene3D" id="1.10.10.10">
    <property type="entry name" value="Winged helix-like DNA-binding domain superfamily/Winged helix DNA-binding domain"/>
    <property type="match status" value="1"/>
</dbReference>
<gene>
    <name evidence="5" type="ORF">A0O21_03260</name>
</gene>
<dbReference type="InterPro" id="IPR036388">
    <property type="entry name" value="WH-like_DNA-bd_sf"/>
</dbReference>
<proteinExistence type="predicted"/>
<dbReference type="GO" id="GO:0003677">
    <property type="term" value="F:DNA binding"/>
    <property type="evidence" value="ECO:0007669"/>
    <property type="project" value="UniProtKB-KW"/>
</dbReference>
<dbReference type="AlphaFoldDB" id="A0A172Q6P1"/>
<sequence>MLYDKSSKVYELGINYILAIIKGKWKVNILCALGNKPFRYNALLDSLNRAFGNRITQKVLTNQLRELENDGLIMRTEIKSSYPKIVYYSLTPKGIKVAELVHQFSIFGEKLIEDSEDIEILYKFSDI</sequence>
<dbReference type="RefSeq" id="WP_067061197.1">
    <property type="nucleotide sequence ID" value="NZ_CP014699.1"/>
</dbReference>
<name>A0A172Q6P1_9STRE</name>